<feature type="transmembrane region" description="Helical" evidence="1">
    <location>
        <begin position="214"/>
        <end position="232"/>
    </location>
</feature>
<feature type="transmembrane region" description="Helical" evidence="1">
    <location>
        <begin position="128"/>
        <end position="152"/>
    </location>
</feature>
<evidence type="ECO:0000256" key="1">
    <source>
        <dbReference type="SAM" id="Phobius"/>
    </source>
</evidence>
<keyword evidence="1" id="KW-0812">Transmembrane</keyword>
<feature type="domain" description="Cytochrome c assembly protein" evidence="2">
    <location>
        <begin position="43"/>
        <end position="266"/>
    </location>
</feature>
<dbReference type="PANTHER" id="PTHR38034">
    <property type="entry name" value="INNER MEMBRANE PROTEIN YPJD"/>
    <property type="match status" value="1"/>
</dbReference>
<feature type="transmembrane region" description="Helical" evidence="1">
    <location>
        <begin position="92"/>
        <end position="113"/>
    </location>
</feature>
<dbReference type="Proteomes" id="UP000263753">
    <property type="component" value="Chromosome"/>
</dbReference>
<reference evidence="4" key="1">
    <citation type="submission" date="2018-09" db="EMBL/GenBank/DDBJ databases">
        <title>The complete genome of Acinetobacter sp. strain WCHAc010005.</title>
        <authorList>
            <person name="Hu Y."/>
            <person name="Long H."/>
            <person name="Feng Y."/>
            <person name="Zong Z."/>
        </authorList>
    </citation>
    <scope>NUCLEOTIDE SEQUENCE [LARGE SCALE GENOMIC DNA]</scope>
    <source>
        <strain evidence="4">WCHAc010005</strain>
    </source>
</reference>
<dbReference type="KEGG" id="achi:CDG60_04825"/>
<accession>A0A3B7LU79</accession>
<dbReference type="PANTHER" id="PTHR38034:SF1">
    <property type="entry name" value="INNER MEMBRANE PROTEIN YPJD"/>
    <property type="match status" value="1"/>
</dbReference>
<evidence type="ECO:0000259" key="2">
    <source>
        <dbReference type="Pfam" id="PF01578"/>
    </source>
</evidence>
<dbReference type="InterPro" id="IPR002541">
    <property type="entry name" value="Cyt_c_assembly"/>
</dbReference>
<name>A0A3B7LU79_9GAMM</name>
<feature type="transmembrane region" description="Helical" evidence="1">
    <location>
        <begin position="6"/>
        <end position="24"/>
    </location>
</feature>
<gene>
    <name evidence="3" type="ORF">CDG60_04825</name>
</gene>
<keyword evidence="1" id="KW-0472">Membrane</keyword>
<dbReference type="GO" id="GO:0020037">
    <property type="term" value="F:heme binding"/>
    <property type="evidence" value="ECO:0007669"/>
    <property type="project" value="InterPro"/>
</dbReference>
<evidence type="ECO:0000313" key="3">
    <source>
        <dbReference type="EMBL" id="AXY55961.1"/>
    </source>
</evidence>
<keyword evidence="1" id="KW-1133">Transmembrane helix</keyword>
<dbReference type="InterPro" id="IPR052372">
    <property type="entry name" value="YpjD/HemX"/>
</dbReference>
<organism evidence="3 4">
    <name type="scientific">Acinetobacter chinensis</name>
    <dbReference type="NCBI Taxonomy" id="2004650"/>
    <lineage>
        <taxon>Bacteria</taxon>
        <taxon>Pseudomonadati</taxon>
        <taxon>Pseudomonadota</taxon>
        <taxon>Gammaproteobacteria</taxon>
        <taxon>Moraxellales</taxon>
        <taxon>Moraxellaceae</taxon>
        <taxon>Acinetobacter</taxon>
    </lineage>
</organism>
<feature type="transmembrane region" description="Helical" evidence="1">
    <location>
        <begin position="244"/>
        <end position="263"/>
    </location>
</feature>
<proteinExistence type="predicted"/>
<dbReference type="RefSeq" id="WP_087513408.1">
    <property type="nucleotide sequence ID" value="NZ_CP032134.1"/>
</dbReference>
<dbReference type="GO" id="GO:0017004">
    <property type="term" value="P:cytochrome complex assembly"/>
    <property type="evidence" value="ECO:0007669"/>
    <property type="project" value="InterPro"/>
</dbReference>
<dbReference type="EMBL" id="CP032134">
    <property type="protein sequence ID" value="AXY55961.1"/>
    <property type="molecule type" value="Genomic_DNA"/>
</dbReference>
<sequence>MISLPLVYTILSLVAYTTSFWYLFMHLMSKRDANHWFIGILLALGLMLHAGVLYSDMLTPSGVNYDVFNMMSFTSGLMLLLSLLFSTYRPVLALNLLGIPVAATGLILGFAFSRQNQFIEQHSIGLDIHIILSLSAYAVLLMATIQAVILWFQDRELKKKQKTRFWVNLLPSFQAMETLLFDLIITGFLLLTVALGFGFFTIDNFFAQHLAHKTAFSIVSWFVYGALLIGHYKFGWRGQKAIRFTITGFFLLAVGFIGSKFVLEMILNR</sequence>
<feature type="transmembrane region" description="Helical" evidence="1">
    <location>
        <begin position="36"/>
        <end position="55"/>
    </location>
</feature>
<dbReference type="Pfam" id="PF01578">
    <property type="entry name" value="Cytochrom_C_asm"/>
    <property type="match status" value="1"/>
</dbReference>
<evidence type="ECO:0000313" key="4">
    <source>
        <dbReference type="Proteomes" id="UP000263753"/>
    </source>
</evidence>
<feature type="transmembrane region" description="Helical" evidence="1">
    <location>
        <begin position="179"/>
        <end position="202"/>
    </location>
</feature>
<protein>
    <submittedName>
        <fullName evidence="3">Cytochrome C assembly protein</fullName>
    </submittedName>
</protein>
<dbReference type="AlphaFoldDB" id="A0A3B7LU79"/>
<feature type="transmembrane region" description="Helical" evidence="1">
    <location>
        <begin position="67"/>
        <end position="85"/>
    </location>
</feature>